<gene>
    <name evidence="1" type="ORF">RND81_01G199000</name>
</gene>
<accession>A0AAW1N8T2</accession>
<name>A0AAW1N8T2_SAPOF</name>
<sequence length="99" mass="11798">MDLQYHTTQMFLDLSTLYTALAVAATGQQQQQQHYRSSKHDQIYAILVMLRMKQIVFAYYIIYSGGNEIDKDRNILRQNQRLWQKKSVIWHMKKLCRGS</sequence>
<organism evidence="1 2">
    <name type="scientific">Saponaria officinalis</name>
    <name type="common">Common soapwort</name>
    <name type="synonym">Lychnis saponaria</name>
    <dbReference type="NCBI Taxonomy" id="3572"/>
    <lineage>
        <taxon>Eukaryota</taxon>
        <taxon>Viridiplantae</taxon>
        <taxon>Streptophyta</taxon>
        <taxon>Embryophyta</taxon>
        <taxon>Tracheophyta</taxon>
        <taxon>Spermatophyta</taxon>
        <taxon>Magnoliopsida</taxon>
        <taxon>eudicotyledons</taxon>
        <taxon>Gunneridae</taxon>
        <taxon>Pentapetalae</taxon>
        <taxon>Caryophyllales</taxon>
        <taxon>Caryophyllaceae</taxon>
        <taxon>Caryophylleae</taxon>
        <taxon>Saponaria</taxon>
    </lineage>
</organism>
<dbReference type="Proteomes" id="UP001443914">
    <property type="component" value="Unassembled WGS sequence"/>
</dbReference>
<dbReference type="EMBL" id="JBDFQZ010000001">
    <property type="protein sequence ID" value="KAK9757989.1"/>
    <property type="molecule type" value="Genomic_DNA"/>
</dbReference>
<evidence type="ECO:0000313" key="1">
    <source>
        <dbReference type="EMBL" id="KAK9757989.1"/>
    </source>
</evidence>
<protein>
    <submittedName>
        <fullName evidence="1">Uncharacterized protein</fullName>
    </submittedName>
</protein>
<reference evidence="1" key="1">
    <citation type="submission" date="2024-03" db="EMBL/GenBank/DDBJ databases">
        <title>WGS assembly of Saponaria officinalis var. Norfolk2.</title>
        <authorList>
            <person name="Jenkins J."/>
            <person name="Shu S."/>
            <person name="Grimwood J."/>
            <person name="Barry K."/>
            <person name="Goodstein D."/>
            <person name="Schmutz J."/>
            <person name="Leebens-Mack J."/>
            <person name="Osbourn A."/>
        </authorList>
    </citation>
    <scope>NUCLEOTIDE SEQUENCE [LARGE SCALE GENOMIC DNA]</scope>
    <source>
        <strain evidence="1">JIC</strain>
    </source>
</reference>
<comment type="caution">
    <text evidence="1">The sequence shown here is derived from an EMBL/GenBank/DDBJ whole genome shotgun (WGS) entry which is preliminary data.</text>
</comment>
<keyword evidence="2" id="KW-1185">Reference proteome</keyword>
<dbReference type="AlphaFoldDB" id="A0AAW1N8T2"/>
<evidence type="ECO:0000313" key="2">
    <source>
        <dbReference type="Proteomes" id="UP001443914"/>
    </source>
</evidence>
<proteinExistence type="predicted"/>